<reference evidence="1 2" key="1">
    <citation type="submission" date="2024-03" db="EMBL/GenBank/DDBJ databases">
        <title>Adaptation during the transition from Ophiocordyceps entomopathogen to insect associate is accompanied by gene loss and intensified selection.</title>
        <authorList>
            <person name="Ward C.M."/>
            <person name="Onetto C.A."/>
            <person name="Borneman A.R."/>
        </authorList>
    </citation>
    <scope>NUCLEOTIDE SEQUENCE [LARGE SCALE GENOMIC DNA]</scope>
    <source>
        <strain evidence="1">AWRI1</strain>
        <tissue evidence="1">Single Adult Female</tissue>
    </source>
</reference>
<proteinExistence type="predicted"/>
<name>A0AAN9TR20_9HEMI</name>
<evidence type="ECO:0000313" key="2">
    <source>
        <dbReference type="Proteomes" id="UP001367676"/>
    </source>
</evidence>
<sequence length="178" mass="17973">MSLQLYLKNVKTKQIIAKSLLGGDGADVGNILGGLGLNGLLGSSGSLSGILGSAGNLGGVLGSSGGDDSGDCVQPPPLTFPTQACPPPLPLPSPTLAPATPSFSFAPAPQPVPVRIPAPCPQSVTIPNIIVALLPPTPKKPVCPRPVARPAPIYQPQPIVVPVPQPRFIPVYESVCGC</sequence>
<protein>
    <submittedName>
        <fullName evidence="1">Uncharacterized protein</fullName>
    </submittedName>
</protein>
<dbReference type="AlphaFoldDB" id="A0AAN9TR20"/>
<organism evidence="1 2">
    <name type="scientific">Parthenolecanium corni</name>
    <dbReference type="NCBI Taxonomy" id="536013"/>
    <lineage>
        <taxon>Eukaryota</taxon>
        <taxon>Metazoa</taxon>
        <taxon>Ecdysozoa</taxon>
        <taxon>Arthropoda</taxon>
        <taxon>Hexapoda</taxon>
        <taxon>Insecta</taxon>
        <taxon>Pterygota</taxon>
        <taxon>Neoptera</taxon>
        <taxon>Paraneoptera</taxon>
        <taxon>Hemiptera</taxon>
        <taxon>Sternorrhyncha</taxon>
        <taxon>Coccoidea</taxon>
        <taxon>Coccidae</taxon>
        <taxon>Parthenolecanium</taxon>
    </lineage>
</organism>
<keyword evidence="2" id="KW-1185">Reference proteome</keyword>
<accession>A0AAN9TR20</accession>
<gene>
    <name evidence="1" type="ORF">V9T40_003629</name>
</gene>
<evidence type="ECO:0000313" key="1">
    <source>
        <dbReference type="EMBL" id="KAK7603630.1"/>
    </source>
</evidence>
<dbReference type="Proteomes" id="UP001367676">
    <property type="component" value="Unassembled WGS sequence"/>
</dbReference>
<dbReference type="EMBL" id="JBBCAQ010000006">
    <property type="protein sequence ID" value="KAK7603630.1"/>
    <property type="molecule type" value="Genomic_DNA"/>
</dbReference>
<comment type="caution">
    <text evidence="1">The sequence shown here is derived from an EMBL/GenBank/DDBJ whole genome shotgun (WGS) entry which is preliminary data.</text>
</comment>